<evidence type="ECO:0000313" key="1">
    <source>
        <dbReference type="EMBL" id="MEC0227788.1"/>
    </source>
</evidence>
<gene>
    <name evidence="1" type="ORF">P4I72_11700</name>
</gene>
<comment type="caution">
    <text evidence="1">The sequence shown here is derived from an EMBL/GenBank/DDBJ whole genome shotgun (WGS) entry which is preliminary data.</text>
</comment>
<proteinExistence type="predicted"/>
<dbReference type="Proteomes" id="UP001338137">
    <property type="component" value="Unassembled WGS sequence"/>
</dbReference>
<keyword evidence="2" id="KW-1185">Reference proteome</keyword>
<dbReference type="RefSeq" id="WP_326072083.1">
    <property type="nucleotide sequence ID" value="NZ_JARLKY010000023.1"/>
</dbReference>
<reference evidence="1 2" key="1">
    <citation type="submission" date="2023-03" db="EMBL/GenBank/DDBJ databases">
        <title>Bacillus Genome Sequencing.</title>
        <authorList>
            <person name="Dunlap C."/>
        </authorList>
    </citation>
    <scope>NUCLEOTIDE SEQUENCE [LARGE SCALE GENOMIC DNA]</scope>
    <source>
        <strain evidence="1 2">BD-533</strain>
    </source>
</reference>
<evidence type="ECO:0000313" key="2">
    <source>
        <dbReference type="Proteomes" id="UP001338137"/>
    </source>
</evidence>
<accession>A0ABU6G4K3</accession>
<name>A0ABU6G4K3_9BACL</name>
<sequence length="61" mass="6378">MALMGLGLMGPGPGLGLGLGRGLGLKACESASIWGEIMQKMKKPAFMQAFSGFPSNYQEKS</sequence>
<dbReference type="EMBL" id="JARLKY010000023">
    <property type="protein sequence ID" value="MEC0227788.1"/>
    <property type="molecule type" value="Genomic_DNA"/>
</dbReference>
<organism evidence="1 2">
    <name type="scientific">Paenibacillus alba</name>
    <dbReference type="NCBI Taxonomy" id="1197127"/>
    <lineage>
        <taxon>Bacteria</taxon>
        <taxon>Bacillati</taxon>
        <taxon>Bacillota</taxon>
        <taxon>Bacilli</taxon>
        <taxon>Bacillales</taxon>
        <taxon>Paenibacillaceae</taxon>
        <taxon>Paenibacillus</taxon>
    </lineage>
</organism>
<protein>
    <submittedName>
        <fullName evidence="1">Uncharacterized protein</fullName>
    </submittedName>
</protein>